<evidence type="ECO:0000313" key="1">
    <source>
        <dbReference type="EMBL" id="GAT49500.1"/>
    </source>
</evidence>
<name>A0ABQ0LEN6_MYCCL</name>
<reference evidence="1" key="1">
    <citation type="submission" date="2014-09" db="EMBL/GenBank/DDBJ databases">
        <title>Genome sequence of the luminous mushroom Mycena chlorophos for searching fungal bioluminescence genes.</title>
        <authorList>
            <person name="Tanaka Y."/>
            <person name="Kasuga D."/>
            <person name="Oba Y."/>
            <person name="Hase S."/>
            <person name="Sato K."/>
            <person name="Oba Y."/>
            <person name="Sakakibara Y."/>
        </authorList>
    </citation>
    <scope>NUCLEOTIDE SEQUENCE</scope>
</reference>
<organism evidence="1 2">
    <name type="scientific">Mycena chlorophos</name>
    <name type="common">Agaric fungus</name>
    <name type="synonym">Agaricus chlorophos</name>
    <dbReference type="NCBI Taxonomy" id="658473"/>
    <lineage>
        <taxon>Eukaryota</taxon>
        <taxon>Fungi</taxon>
        <taxon>Dikarya</taxon>
        <taxon>Basidiomycota</taxon>
        <taxon>Agaricomycotina</taxon>
        <taxon>Agaricomycetes</taxon>
        <taxon>Agaricomycetidae</taxon>
        <taxon>Agaricales</taxon>
        <taxon>Marasmiineae</taxon>
        <taxon>Mycenaceae</taxon>
        <taxon>Mycena</taxon>
    </lineage>
</organism>
<accession>A0ABQ0LEN6</accession>
<keyword evidence="2" id="KW-1185">Reference proteome</keyword>
<dbReference type="EMBL" id="DF845547">
    <property type="protein sequence ID" value="GAT49500.1"/>
    <property type="molecule type" value="Genomic_DNA"/>
</dbReference>
<protein>
    <submittedName>
        <fullName evidence="1">Uncharacterized protein</fullName>
    </submittedName>
</protein>
<sequence>MGRTARYLTQDDKASAKALQKAAWERTQGGRITRQKQRLANSRRHTTVRRLPRLPPLPSMVYRWLNCPEFSNYSKQPGFRKALHDDYDTTPISHWLEDPLFEVPEEYQSRSAGPRYRAETQQMVYAVHARRMREVQIREAERRQLEERMGHADAVGAWRNQAQCLLHRWQLHVVSKLQL</sequence>
<dbReference type="Proteomes" id="UP000815677">
    <property type="component" value="Unassembled WGS sequence"/>
</dbReference>
<gene>
    <name evidence="1" type="ORF">MCHLO_06810</name>
</gene>
<evidence type="ECO:0000313" key="2">
    <source>
        <dbReference type="Proteomes" id="UP000815677"/>
    </source>
</evidence>
<proteinExistence type="predicted"/>